<dbReference type="AlphaFoldDB" id="A0A8J9S6I4"/>
<evidence type="ECO:0000313" key="1">
    <source>
        <dbReference type="EMBL" id="CAG9283150.1"/>
    </source>
</evidence>
<dbReference type="EMBL" id="OU594959">
    <property type="protein sequence ID" value="CAG9283150.1"/>
    <property type="molecule type" value="Genomic_DNA"/>
</dbReference>
<accession>A0A8J9S6I4</accession>
<gene>
    <name evidence="1" type="ORF">PTTT1_LOCUS21859</name>
</gene>
<name>A0A8J9S6I4_PHATR</name>
<reference evidence="1" key="1">
    <citation type="submission" date="2022-02" db="EMBL/GenBank/DDBJ databases">
        <authorList>
            <person name="Giguere J D."/>
        </authorList>
    </citation>
    <scope>NUCLEOTIDE SEQUENCE</scope>
    <source>
        <strain evidence="1">CCAP 1055/1</strain>
    </source>
</reference>
<proteinExistence type="predicted"/>
<organism evidence="1">
    <name type="scientific">Phaeodactylum tricornutum</name>
    <name type="common">Diatom</name>
    <dbReference type="NCBI Taxonomy" id="2850"/>
    <lineage>
        <taxon>Eukaryota</taxon>
        <taxon>Sar</taxon>
        <taxon>Stramenopiles</taxon>
        <taxon>Ochrophyta</taxon>
        <taxon>Bacillariophyta</taxon>
        <taxon>Bacillariophyceae</taxon>
        <taxon>Bacillariophycidae</taxon>
        <taxon>Naviculales</taxon>
        <taxon>Phaeodactylaceae</taxon>
        <taxon>Phaeodactylum</taxon>
    </lineage>
</organism>
<dbReference type="Proteomes" id="UP000836788">
    <property type="component" value="Chromosome 18"/>
</dbReference>
<protein>
    <submittedName>
        <fullName evidence="1">Uncharacterized protein</fullName>
    </submittedName>
</protein>
<sequence length="159" mass="17583">MRVIYRNAIGLMLFLQDKRAWASFASRDLQAGVRHRRVVPSSVPFGPSPDASPDRRCFAAAAKPKRGSVVDSYQTVSVNCAKCGERLFRYKKKNGTKSNLVKCFVERISEDCAGVSRDHGRSADPYSCPSCQTEFARSAIIRGLPALKLVGGKIRMTKK</sequence>